<protein>
    <submittedName>
        <fullName evidence="12">Uncharacterized protein</fullName>
    </submittedName>
</protein>
<dbReference type="PANTHER" id="PTHR36766:SF40">
    <property type="entry name" value="DISEASE RESISTANCE PROTEIN RGA3"/>
    <property type="match status" value="1"/>
</dbReference>
<gene>
    <name evidence="12" type="ORF">NCGR_LOCUS43735</name>
</gene>
<evidence type="ECO:0000256" key="6">
    <source>
        <dbReference type="ARBA" id="ARBA00022840"/>
    </source>
</evidence>
<dbReference type="InterPro" id="IPR032675">
    <property type="entry name" value="LRR_dom_sf"/>
</dbReference>
<organism evidence="12 13">
    <name type="scientific">Miscanthus lutarioriparius</name>
    <dbReference type="NCBI Taxonomy" id="422564"/>
    <lineage>
        <taxon>Eukaryota</taxon>
        <taxon>Viridiplantae</taxon>
        <taxon>Streptophyta</taxon>
        <taxon>Embryophyta</taxon>
        <taxon>Tracheophyta</taxon>
        <taxon>Spermatophyta</taxon>
        <taxon>Magnoliopsida</taxon>
        <taxon>Liliopsida</taxon>
        <taxon>Poales</taxon>
        <taxon>Poaceae</taxon>
        <taxon>PACMAD clade</taxon>
        <taxon>Panicoideae</taxon>
        <taxon>Andropogonodae</taxon>
        <taxon>Andropogoneae</taxon>
        <taxon>Saccharinae</taxon>
        <taxon>Miscanthus</taxon>
    </lineage>
</organism>
<dbReference type="Gene3D" id="3.40.50.300">
    <property type="entry name" value="P-loop containing nucleotide triphosphate hydrolases"/>
    <property type="match status" value="1"/>
</dbReference>
<dbReference type="GO" id="GO:0009626">
    <property type="term" value="P:plant-type hypersensitive response"/>
    <property type="evidence" value="ECO:0007669"/>
    <property type="project" value="UniProtKB-ARBA"/>
</dbReference>
<keyword evidence="7" id="KW-0175">Coiled coil</keyword>
<feature type="domain" description="Disease resistance protein winged helix" evidence="10">
    <location>
        <begin position="587"/>
        <end position="654"/>
    </location>
</feature>
<dbReference type="SUPFAM" id="SSF52058">
    <property type="entry name" value="L domain-like"/>
    <property type="match status" value="1"/>
</dbReference>
<dbReference type="Pfam" id="PF25019">
    <property type="entry name" value="LRR_R13L1-DRL21"/>
    <property type="match status" value="1"/>
</dbReference>
<dbReference type="Pfam" id="PF18052">
    <property type="entry name" value="Rx_N"/>
    <property type="match status" value="1"/>
</dbReference>
<dbReference type="InterPro" id="IPR056789">
    <property type="entry name" value="LRR_R13L1-DRL21"/>
</dbReference>
<dbReference type="InterPro" id="IPR036388">
    <property type="entry name" value="WH-like_DNA-bd_sf"/>
</dbReference>
<dbReference type="InterPro" id="IPR058922">
    <property type="entry name" value="WHD_DRP"/>
</dbReference>
<dbReference type="GO" id="GO:0005524">
    <property type="term" value="F:ATP binding"/>
    <property type="evidence" value="ECO:0007669"/>
    <property type="project" value="UniProtKB-KW"/>
</dbReference>
<dbReference type="InterPro" id="IPR041118">
    <property type="entry name" value="Rx_N"/>
</dbReference>
<evidence type="ECO:0000256" key="3">
    <source>
        <dbReference type="ARBA" id="ARBA00022737"/>
    </source>
</evidence>
<keyword evidence="3" id="KW-0677">Repeat</keyword>
<name>A0A811QHI1_9POAL</name>
<dbReference type="InterPro" id="IPR002182">
    <property type="entry name" value="NB-ARC"/>
</dbReference>
<reference evidence="12" key="1">
    <citation type="submission" date="2020-10" db="EMBL/GenBank/DDBJ databases">
        <authorList>
            <person name="Han B."/>
            <person name="Lu T."/>
            <person name="Zhao Q."/>
            <person name="Huang X."/>
            <person name="Zhao Y."/>
        </authorList>
    </citation>
    <scope>NUCLEOTIDE SEQUENCE</scope>
</reference>
<dbReference type="Pfam" id="PF00931">
    <property type="entry name" value="NB-ARC"/>
    <property type="match status" value="1"/>
</dbReference>
<feature type="coiled-coil region" evidence="7">
    <location>
        <begin position="187"/>
        <end position="238"/>
    </location>
</feature>
<dbReference type="GO" id="GO:0043531">
    <property type="term" value="F:ADP binding"/>
    <property type="evidence" value="ECO:0007669"/>
    <property type="project" value="InterPro"/>
</dbReference>
<evidence type="ECO:0000259" key="10">
    <source>
        <dbReference type="Pfam" id="PF23559"/>
    </source>
</evidence>
<keyword evidence="6" id="KW-0067">ATP-binding</keyword>
<feature type="domain" description="R13L1/DRL21-like LRR repeat region" evidence="11">
    <location>
        <begin position="856"/>
        <end position="980"/>
    </location>
</feature>
<evidence type="ECO:0000313" key="12">
    <source>
        <dbReference type="EMBL" id="CAD6260300.1"/>
    </source>
</evidence>
<feature type="domain" description="Disease resistance N-terminal" evidence="9">
    <location>
        <begin position="184"/>
        <end position="244"/>
    </location>
</feature>
<comment type="similarity">
    <text evidence="1">Belongs to the disease resistance NB-LRR family.</text>
</comment>
<dbReference type="GO" id="GO:0042742">
    <property type="term" value="P:defense response to bacterium"/>
    <property type="evidence" value="ECO:0007669"/>
    <property type="project" value="UniProtKB-ARBA"/>
</dbReference>
<dbReference type="FunFam" id="3.40.50.300:FF:001091">
    <property type="entry name" value="Probable disease resistance protein At1g61300"/>
    <property type="match status" value="1"/>
</dbReference>
<evidence type="ECO:0000259" key="9">
    <source>
        <dbReference type="Pfam" id="PF18052"/>
    </source>
</evidence>
<dbReference type="PANTHER" id="PTHR36766">
    <property type="entry name" value="PLANT BROAD-SPECTRUM MILDEW RESISTANCE PROTEIN RPW8"/>
    <property type="match status" value="1"/>
</dbReference>
<feature type="domain" description="NB-ARC" evidence="8">
    <location>
        <begin position="334"/>
        <end position="501"/>
    </location>
</feature>
<keyword evidence="13" id="KW-1185">Reference proteome</keyword>
<dbReference type="Pfam" id="PF23559">
    <property type="entry name" value="WHD_DRP"/>
    <property type="match status" value="1"/>
</dbReference>
<dbReference type="Gene3D" id="1.20.5.4130">
    <property type="match status" value="1"/>
</dbReference>
<proteinExistence type="inferred from homology"/>
<keyword evidence="5" id="KW-0611">Plant defense</keyword>
<dbReference type="PRINTS" id="PR00364">
    <property type="entry name" value="DISEASERSIST"/>
</dbReference>
<dbReference type="SUPFAM" id="SSF52540">
    <property type="entry name" value="P-loop containing nucleoside triphosphate hydrolases"/>
    <property type="match status" value="1"/>
</dbReference>
<keyword evidence="4" id="KW-0547">Nucleotide-binding</keyword>
<keyword evidence="2" id="KW-0433">Leucine-rich repeat</keyword>
<comment type="caution">
    <text evidence="12">The sequence shown here is derived from an EMBL/GenBank/DDBJ whole genome shotgun (WGS) entry which is preliminary data.</text>
</comment>
<evidence type="ECO:0000256" key="5">
    <source>
        <dbReference type="ARBA" id="ARBA00022821"/>
    </source>
</evidence>
<dbReference type="EMBL" id="CAJGYO010000011">
    <property type="protein sequence ID" value="CAD6260300.1"/>
    <property type="molecule type" value="Genomic_DNA"/>
</dbReference>
<evidence type="ECO:0000256" key="4">
    <source>
        <dbReference type="ARBA" id="ARBA00022741"/>
    </source>
</evidence>
<dbReference type="FunFam" id="1.10.10.10:FF:000322">
    <property type="entry name" value="Probable disease resistance protein At1g63360"/>
    <property type="match status" value="1"/>
</dbReference>
<evidence type="ECO:0000256" key="2">
    <source>
        <dbReference type="ARBA" id="ARBA00022614"/>
    </source>
</evidence>
<accession>A0A811QHI1</accession>
<dbReference type="InterPro" id="IPR027417">
    <property type="entry name" value="P-loop_NTPase"/>
</dbReference>
<evidence type="ECO:0000256" key="1">
    <source>
        <dbReference type="ARBA" id="ARBA00008894"/>
    </source>
</evidence>
<evidence type="ECO:0000259" key="8">
    <source>
        <dbReference type="Pfam" id="PF00931"/>
    </source>
</evidence>
<dbReference type="OrthoDB" id="619154at2759"/>
<sequence length="1193" mass="135357">MAETERMSWGRTVAGGRWRCCWCRGRAAGVSVLFRRGPASSAREPGKAGDWVMSVLFHGRHPGARWNVSKKAEKETKTPLVSTSDSTALEYAVHALARDARERDLYRFHLNLNEWSTKLVTAAQPQLGASVLQQIPPMAAARGEGRLVDDLRDFLDDFTFRAKRLAAPLLHKFGPSSEPSAVDDGELDKLRSRLRRIRATLRAAEDRVVADDFVALWLRELRDLEHAAQDVLEELEFEALRAARLEGFKAHLLRTSASAGGKRKRELSLMYSSSPDRVSRKIAKIMERYNEIARDREALRLRSGDGERRHEVSPMTPTSGLMKCRLHGRERDRRQVVELLLSGEANCYDVYSVVPIVGPAGVGKTSLAQHIYNDEAVSSNFDIKMWVWVCQQFNVLELTRKLTEEATESPCDFADMNQMHRVITNQLNGKRFLLVLDDVWDESQDRWASLQVPLKCAAPGSKIIVTTRSTKVAKMMALKIHQLGYLSDTSCWSVCQDAALRGHDPSIIDDSLIPIGKLVAARCKGLPMAANAVGHVLSSAIDRNHWEAVEQSDFWNSEVVGQTLPALLVSYGSLHKHLKHCFSYCSLFPKEYLFRKDKLVRLWLAQGFIEADKERHAEDVACKYFDDLVENFFLLRSPYNDERFVMHDLYHELAEYVSAKEYSRIEKSTFSNVEEDARHLSLAPSEDHSNEIVQFYALHNQYLKESLTPGLRTLLIVQKDDFKSEGNTLYINFPSGLFRLLGSLRALDLSSTNVEHLPHSVGELIHLRYLSLENTKIKCLPESISALFKLHSLSLKCCNSLGELPQGIKFLTNLRHLELPSMDNWNMYIPCGIGELTNLQTMHVIKVGSDSGSCGIADLVNLNKLKGELCISGIENITSAQITPEASMKNKVELRKLILHWSCVNSMFSDDASSVLDSLQPHSDLEELTIRGFCGVRFPLWLGNEYMFSLSILELKDCLNCKELPSLGRLPCLKHLSINSLTSIKHVGRMLPGHDETNCGDCRSSTSRAFPTLETLKFMNMDSWELWDEIEATDFRCLQHLTIMRCSKLNRLPKLQALQNLRIKNCENLLNLPSFPSLQCIKIEGCWCVSQIMQLRIFSHIETLELRCHKKLVSVKKIPNPILHSFRLKQEGQLHKFSGCQVLPFQNLSVQDSQLRPVKMYHSMLDNLKTLSFYPVNQFGFKWISQKRLSLFA</sequence>
<dbReference type="AlphaFoldDB" id="A0A811QHI1"/>
<evidence type="ECO:0000313" key="13">
    <source>
        <dbReference type="Proteomes" id="UP000604825"/>
    </source>
</evidence>
<dbReference type="Proteomes" id="UP000604825">
    <property type="component" value="Unassembled WGS sequence"/>
</dbReference>
<dbReference type="Gene3D" id="1.10.10.10">
    <property type="entry name" value="Winged helix-like DNA-binding domain superfamily/Winged helix DNA-binding domain"/>
    <property type="match status" value="1"/>
</dbReference>
<evidence type="ECO:0000256" key="7">
    <source>
        <dbReference type="SAM" id="Coils"/>
    </source>
</evidence>
<dbReference type="GO" id="GO:0002758">
    <property type="term" value="P:innate immune response-activating signaling pathway"/>
    <property type="evidence" value="ECO:0007669"/>
    <property type="project" value="UniProtKB-ARBA"/>
</dbReference>
<dbReference type="Gene3D" id="3.80.10.10">
    <property type="entry name" value="Ribonuclease Inhibitor"/>
    <property type="match status" value="2"/>
</dbReference>
<evidence type="ECO:0000259" key="11">
    <source>
        <dbReference type="Pfam" id="PF25019"/>
    </source>
</evidence>